<dbReference type="Pfam" id="PF03466">
    <property type="entry name" value="LysR_substrate"/>
    <property type="match status" value="1"/>
</dbReference>
<dbReference type="InterPro" id="IPR036388">
    <property type="entry name" value="WH-like_DNA-bd_sf"/>
</dbReference>
<comment type="similarity">
    <text evidence="1">Belongs to the LysR transcriptional regulatory family.</text>
</comment>
<dbReference type="Pfam" id="PF00126">
    <property type="entry name" value="HTH_1"/>
    <property type="match status" value="1"/>
</dbReference>
<dbReference type="PROSITE" id="PS50931">
    <property type="entry name" value="HTH_LYSR"/>
    <property type="match status" value="1"/>
</dbReference>
<dbReference type="SUPFAM" id="SSF53850">
    <property type="entry name" value="Periplasmic binding protein-like II"/>
    <property type="match status" value="1"/>
</dbReference>
<comment type="caution">
    <text evidence="6">The sequence shown here is derived from an EMBL/GenBank/DDBJ whole genome shotgun (WGS) entry which is preliminary data.</text>
</comment>
<dbReference type="AlphaFoldDB" id="A0A7V8FML0"/>
<dbReference type="Gene3D" id="1.10.10.10">
    <property type="entry name" value="Winged helix-like DNA-binding domain superfamily/Winged helix DNA-binding domain"/>
    <property type="match status" value="1"/>
</dbReference>
<dbReference type="GO" id="GO:0003677">
    <property type="term" value="F:DNA binding"/>
    <property type="evidence" value="ECO:0007669"/>
    <property type="project" value="UniProtKB-KW"/>
</dbReference>
<accession>A0A7V8FML0</accession>
<dbReference type="GO" id="GO:0003700">
    <property type="term" value="F:DNA-binding transcription factor activity"/>
    <property type="evidence" value="ECO:0007669"/>
    <property type="project" value="InterPro"/>
</dbReference>
<dbReference type="PANTHER" id="PTHR30419">
    <property type="entry name" value="HTH-TYPE TRANSCRIPTIONAL REGULATOR YBHD"/>
    <property type="match status" value="1"/>
</dbReference>
<evidence type="ECO:0000256" key="4">
    <source>
        <dbReference type="ARBA" id="ARBA00023163"/>
    </source>
</evidence>
<dbReference type="InterPro" id="IPR005119">
    <property type="entry name" value="LysR_subst-bd"/>
</dbReference>
<evidence type="ECO:0000313" key="7">
    <source>
        <dbReference type="Proteomes" id="UP000461670"/>
    </source>
</evidence>
<proteinExistence type="inferred from homology"/>
<protein>
    <submittedName>
        <fullName evidence="6">HTH-type transcriptional regulator CynR</fullName>
    </submittedName>
</protein>
<keyword evidence="2" id="KW-0805">Transcription regulation</keyword>
<evidence type="ECO:0000256" key="2">
    <source>
        <dbReference type="ARBA" id="ARBA00023015"/>
    </source>
</evidence>
<feature type="domain" description="HTH lysR-type" evidence="5">
    <location>
        <begin position="18"/>
        <end position="70"/>
    </location>
</feature>
<dbReference type="InterPro" id="IPR000847">
    <property type="entry name" value="LysR_HTH_N"/>
</dbReference>
<evidence type="ECO:0000256" key="3">
    <source>
        <dbReference type="ARBA" id="ARBA00023125"/>
    </source>
</evidence>
<dbReference type="SUPFAM" id="SSF46785">
    <property type="entry name" value="Winged helix' DNA-binding domain"/>
    <property type="match status" value="1"/>
</dbReference>
<sequence length="312" mass="33997">MTNRPPTSAARQLQDTSLRYFLEVVRCGSIAEASARLNVAGSAISRHISQLEDLLGVALFERRPRGMVPSAAGELLAHHAIQSAHDAERVAHDIQALQGGQRGRVRVATSEGFAMEFMPQLIAAFVRKNPGVQFHLDVLPPAGVSRRIVQGEADIGVTFTRAVEKDIRAELVQPAPIYAVMRHGHPLAHLRRIGVAQMLAYPLALPTPDTTVRQLFDIACSHRRLAAVPALTSNYIAGLFGFLRDHDGMTIAGELSIRRQVARGELVALPLRDPGMALRNMEVQTLMGRELPRAAQTFLNDLKAELTGQPSA</sequence>
<name>A0A7V8FML0_9BURK</name>
<gene>
    <name evidence="6" type="primary">cynR_5</name>
    <name evidence="6" type="ORF">GAK30_02635</name>
</gene>
<dbReference type="Proteomes" id="UP000461670">
    <property type="component" value="Unassembled WGS sequence"/>
</dbReference>
<evidence type="ECO:0000259" key="5">
    <source>
        <dbReference type="PROSITE" id="PS50931"/>
    </source>
</evidence>
<reference evidence="7" key="1">
    <citation type="journal article" date="2020" name="MBio">
        <title>Horizontal gene transfer to a defensive symbiont with a reduced genome amongst a multipartite beetle microbiome.</title>
        <authorList>
            <person name="Waterworth S.C."/>
            <person name="Florez L.V."/>
            <person name="Rees E.R."/>
            <person name="Hertweck C."/>
            <person name="Kaltenpoth M."/>
            <person name="Kwan J.C."/>
        </authorList>
    </citation>
    <scope>NUCLEOTIDE SEQUENCE [LARGE SCALE GENOMIC DNA]</scope>
</reference>
<evidence type="ECO:0000313" key="6">
    <source>
        <dbReference type="EMBL" id="KAF1020211.1"/>
    </source>
</evidence>
<evidence type="ECO:0000256" key="1">
    <source>
        <dbReference type="ARBA" id="ARBA00009437"/>
    </source>
</evidence>
<dbReference type="InterPro" id="IPR050950">
    <property type="entry name" value="HTH-type_LysR_regulators"/>
</dbReference>
<dbReference type="InterPro" id="IPR036390">
    <property type="entry name" value="WH_DNA-bd_sf"/>
</dbReference>
<dbReference type="EMBL" id="WNDQ01000039">
    <property type="protein sequence ID" value="KAF1020211.1"/>
    <property type="molecule type" value="Genomic_DNA"/>
</dbReference>
<organism evidence="6 7">
    <name type="scientific">Paracidovorax wautersii</name>
    <dbReference type="NCBI Taxonomy" id="1177982"/>
    <lineage>
        <taxon>Bacteria</taxon>
        <taxon>Pseudomonadati</taxon>
        <taxon>Pseudomonadota</taxon>
        <taxon>Betaproteobacteria</taxon>
        <taxon>Burkholderiales</taxon>
        <taxon>Comamonadaceae</taxon>
        <taxon>Paracidovorax</taxon>
    </lineage>
</organism>
<dbReference type="Gene3D" id="3.40.190.290">
    <property type="match status" value="1"/>
</dbReference>
<dbReference type="GO" id="GO:0005829">
    <property type="term" value="C:cytosol"/>
    <property type="evidence" value="ECO:0007669"/>
    <property type="project" value="TreeGrafter"/>
</dbReference>
<keyword evidence="4" id="KW-0804">Transcription</keyword>
<keyword evidence="3" id="KW-0238">DNA-binding</keyword>